<keyword evidence="7 10" id="KW-0472">Membrane</keyword>
<comment type="pathway">
    <text evidence="10">Lipid metabolism; phospholipid metabolism.</text>
</comment>
<dbReference type="GO" id="GO:0005886">
    <property type="term" value="C:plasma membrane"/>
    <property type="evidence" value="ECO:0007669"/>
    <property type="project" value="UniProtKB-SubCell"/>
</dbReference>
<evidence type="ECO:0000313" key="11">
    <source>
        <dbReference type="EMBL" id="SET12000.1"/>
    </source>
</evidence>
<evidence type="ECO:0000256" key="2">
    <source>
        <dbReference type="ARBA" id="ARBA00022516"/>
    </source>
</evidence>
<evidence type="ECO:0000256" key="8">
    <source>
        <dbReference type="ARBA" id="ARBA00023209"/>
    </source>
</evidence>
<evidence type="ECO:0000256" key="10">
    <source>
        <dbReference type="HAMAP-Rule" id="MF_01043"/>
    </source>
</evidence>
<dbReference type="AlphaFoldDB" id="A0A1I0BY12"/>
<keyword evidence="11" id="KW-0012">Acyltransferase</keyword>
<dbReference type="InterPro" id="IPR003811">
    <property type="entry name" value="G3P_acylTferase_PlsY"/>
</dbReference>
<feature type="transmembrane region" description="Helical" evidence="10">
    <location>
        <begin position="172"/>
        <end position="188"/>
    </location>
</feature>
<sequence>MERIICLVVGYAFGLIESGYLYGKMNGIDIRQHGSGNSGTTNALRVLGKKAGLVVFIGDVLKTMIPCVAVRILFRDDPPMGYLLTLYTGLGVILGHNYPFYLKFQGGKGIAATAGILTSLDWRLMVICLISFVLVVAVSRYVSLGSLVVATIFLAWNCVMAGSYGIPEAGLTDYYIVAAAISALAFWRHKANIVRLAHGTENKLWGNKK</sequence>
<comment type="subunit">
    <text evidence="10">Probably interacts with PlsX.</text>
</comment>
<keyword evidence="8 10" id="KW-0594">Phospholipid biosynthesis</keyword>
<keyword evidence="4 10" id="KW-0812">Transmembrane</keyword>
<comment type="function">
    <text evidence="10">Catalyzes the transfer of an acyl group from acyl-phosphate (acyl-PO(4)) to glycerol-3-phosphate (G3P) to form lysophosphatidic acid (LPA). This enzyme utilizes acyl-phosphate as fatty acyl donor, but not acyl-CoA or acyl-ACP.</text>
</comment>
<dbReference type="Proteomes" id="UP000198508">
    <property type="component" value="Unassembled WGS sequence"/>
</dbReference>
<dbReference type="Pfam" id="PF02660">
    <property type="entry name" value="G3P_acyltransf"/>
    <property type="match status" value="1"/>
</dbReference>
<organism evidence="11 12">
    <name type="scientific">Enterocloster lavalensis</name>
    <dbReference type="NCBI Taxonomy" id="460384"/>
    <lineage>
        <taxon>Bacteria</taxon>
        <taxon>Bacillati</taxon>
        <taxon>Bacillota</taxon>
        <taxon>Clostridia</taxon>
        <taxon>Lachnospirales</taxon>
        <taxon>Lachnospiraceae</taxon>
        <taxon>Enterocloster</taxon>
    </lineage>
</organism>
<keyword evidence="6 10" id="KW-0443">Lipid metabolism</keyword>
<dbReference type="SMART" id="SM01207">
    <property type="entry name" value="G3P_acyltransf"/>
    <property type="match status" value="1"/>
</dbReference>
<keyword evidence="2 10" id="KW-0444">Lipid biosynthesis</keyword>
<feature type="transmembrane region" description="Helical" evidence="10">
    <location>
        <begin position="147"/>
        <end position="166"/>
    </location>
</feature>
<dbReference type="EMBL" id="FOIM01000002">
    <property type="protein sequence ID" value="SET12000.1"/>
    <property type="molecule type" value="Genomic_DNA"/>
</dbReference>
<feature type="transmembrane region" description="Helical" evidence="10">
    <location>
        <begin position="81"/>
        <end position="102"/>
    </location>
</feature>
<keyword evidence="9 10" id="KW-1208">Phospholipid metabolism</keyword>
<proteinExistence type="inferred from homology"/>
<reference evidence="12" key="1">
    <citation type="submission" date="2016-10" db="EMBL/GenBank/DDBJ databases">
        <authorList>
            <person name="Varghese N."/>
            <person name="Submissions S."/>
        </authorList>
    </citation>
    <scope>NUCLEOTIDE SEQUENCE [LARGE SCALE GENOMIC DNA]</scope>
    <source>
        <strain evidence="12">NLAE-zl-G277</strain>
    </source>
</reference>
<dbReference type="EC" id="2.3.1.275" evidence="10"/>
<evidence type="ECO:0000256" key="1">
    <source>
        <dbReference type="ARBA" id="ARBA00022475"/>
    </source>
</evidence>
<dbReference type="HAMAP" id="MF_01043">
    <property type="entry name" value="PlsY"/>
    <property type="match status" value="1"/>
</dbReference>
<dbReference type="GeneID" id="93277149"/>
<comment type="similarity">
    <text evidence="10">Belongs to the PlsY family.</text>
</comment>
<dbReference type="PANTHER" id="PTHR30309">
    <property type="entry name" value="INNER MEMBRANE PROTEIN YGIH"/>
    <property type="match status" value="1"/>
</dbReference>
<evidence type="ECO:0000256" key="7">
    <source>
        <dbReference type="ARBA" id="ARBA00023136"/>
    </source>
</evidence>
<accession>A0A1I0BY12</accession>
<keyword evidence="3 10" id="KW-0808">Transferase</keyword>
<comment type="catalytic activity">
    <reaction evidence="10">
        <text>an acyl phosphate + sn-glycerol 3-phosphate = a 1-acyl-sn-glycero-3-phosphate + phosphate</text>
        <dbReference type="Rhea" id="RHEA:34075"/>
        <dbReference type="ChEBI" id="CHEBI:43474"/>
        <dbReference type="ChEBI" id="CHEBI:57597"/>
        <dbReference type="ChEBI" id="CHEBI:57970"/>
        <dbReference type="ChEBI" id="CHEBI:59918"/>
        <dbReference type="EC" id="2.3.1.275"/>
    </reaction>
</comment>
<dbReference type="RefSeq" id="WP_092360799.1">
    <property type="nucleotide sequence ID" value="NZ_CABJCG010000001.1"/>
</dbReference>
<dbReference type="GO" id="GO:0043772">
    <property type="term" value="F:acyl-phosphate glycerol-3-phosphate acyltransferase activity"/>
    <property type="evidence" value="ECO:0007669"/>
    <property type="project" value="UniProtKB-UniRule"/>
</dbReference>
<feature type="transmembrane region" description="Helical" evidence="10">
    <location>
        <begin position="122"/>
        <end position="142"/>
    </location>
</feature>
<keyword evidence="1 10" id="KW-1003">Cell membrane</keyword>
<evidence type="ECO:0000256" key="6">
    <source>
        <dbReference type="ARBA" id="ARBA00023098"/>
    </source>
</evidence>
<evidence type="ECO:0000313" key="12">
    <source>
        <dbReference type="Proteomes" id="UP000198508"/>
    </source>
</evidence>
<dbReference type="PANTHER" id="PTHR30309:SF0">
    <property type="entry name" value="GLYCEROL-3-PHOSPHATE ACYLTRANSFERASE-RELATED"/>
    <property type="match status" value="1"/>
</dbReference>
<evidence type="ECO:0000256" key="4">
    <source>
        <dbReference type="ARBA" id="ARBA00022692"/>
    </source>
</evidence>
<feature type="transmembrane region" description="Helical" evidence="10">
    <location>
        <begin position="51"/>
        <end position="74"/>
    </location>
</feature>
<protein>
    <recommendedName>
        <fullName evidence="10">Glycerol-3-phosphate acyltransferase</fullName>
    </recommendedName>
    <alternativeName>
        <fullName evidence="10">Acyl-PO4 G3P acyltransferase</fullName>
    </alternativeName>
    <alternativeName>
        <fullName evidence="10">Acyl-phosphate--glycerol-3-phosphate acyltransferase</fullName>
    </alternativeName>
    <alternativeName>
        <fullName evidence="10">G3P acyltransferase</fullName>
        <shortName evidence="10">GPAT</shortName>
        <ecNumber evidence="10">2.3.1.275</ecNumber>
    </alternativeName>
    <alternativeName>
        <fullName evidence="10">Lysophosphatidic acid synthase</fullName>
        <shortName evidence="10">LPA synthase</shortName>
    </alternativeName>
</protein>
<dbReference type="STRING" id="460384.SAMN05216313_102190"/>
<dbReference type="GO" id="GO:0008654">
    <property type="term" value="P:phospholipid biosynthetic process"/>
    <property type="evidence" value="ECO:0007669"/>
    <property type="project" value="UniProtKB-UniRule"/>
</dbReference>
<evidence type="ECO:0000256" key="5">
    <source>
        <dbReference type="ARBA" id="ARBA00022989"/>
    </source>
</evidence>
<dbReference type="NCBIfam" id="TIGR00023">
    <property type="entry name" value="glycerol-3-phosphate 1-O-acyltransferase PlsY"/>
    <property type="match status" value="1"/>
</dbReference>
<keyword evidence="12" id="KW-1185">Reference proteome</keyword>
<gene>
    <name evidence="10" type="primary">plsY</name>
    <name evidence="11" type="ORF">SAMN05216313_102190</name>
</gene>
<evidence type="ECO:0000256" key="3">
    <source>
        <dbReference type="ARBA" id="ARBA00022679"/>
    </source>
</evidence>
<keyword evidence="5 10" id="KW-1133">Transmembrane helix</keyword>
<evidence type="ECO:0000256" key="9">
    <source>
        <dbReference type="ARBA" id="ARBA00023264"/>
    </source>
</evidence>
<dbReference type="UniPathway" id="UPA00085"/>
<comment type="subcellular location">
    <subcellularLocation>
        <location evidence="10">Cell membrane</location>
        <topology evidence="10">Multi-pass membrane protein</topology>
    </subcellularLocation>
</comment>
<name>A0A1I0BY12_9FIRM</name>